<evidence type="ECO:0000256" key="2">
    <source>
        <dbReference type="ARBA" id="ARBA00022475"/>
    </source>
</evidence>
<keyword evidence="3 7" id="KW-0812">Transmembrane</keyword>
<feature type="transmembrane region" description="Helical" evidence="7">
    <location>
        <begin position="346"/>
        <end position="367"/>
    </location>
</feature>
<reference evidence="8 9" key="1">
    <citation type="submission" date="2023-12" db="EMBL/GenBank/DDBJ databases">
        <title>Blastococcus brunescens sp. nov., an actonobacterium isolated from sandstone collected in sahara desert.</title>
        <authorList>
            <person name="Gtari M."/>
            <person name="Ghodhbane F."/>
        </authorList>
    </citation>
    <scope>NUCLEOTIDE SEQUENCE [LARGE SCALE GENOMIC DNA]</scope>
    <source>
        <strain evidence="8 9">BMG 8361</strain>
    </source>
</reference>
<proteinExistence type="predicted"/>
<evidence type="ECO:0000313" key="9">
    <source>
        <dbReference type="Proteomes" id="UP001324287"/>
    </source>
</evidence>
<dbReference type="CDD" id="cd06581">
    <property type="entry name" value="TM_PBP1_LivM_like"/>
    <property type="match status" value="1"/>
</dbReference>
<feature type="transmembrane region" description="Helical" evidence="7">
    <location>
        <begin position="145"/>
        <end position="165"/>
    </location>
</feature>
<dbReference type="EMBL" id="CP141261">
    <property type="protein sequence ID" value="WRL65237.1"/>
    <property type="molecule type" value="Genomic_DNA"/>
</dbReference>
<feature type="transmembrane region" description="Helical" evidence="7">
    <location>
        <begin position="80"/>
        <end position="98"/>
    </location>
</feature>
<comment type="subcellular location">
    <subcellularLocation>
        <location evidence="1">Cell membrane</location>
        <topology evidence="1">Multi-pass membrane protein</topology>
    </subcellularLocation>
</comment>
<evidence type="ECO:0000256" key="5">
    <source>
        <dbReference type="ARBA" id="ARBA00023136"/>
    </source>
</evidence>
<evidence type="ECO:0000256" key="3">
    <source>
        <dbReference type="ARBA" id="ARBA00022692"/>
    </source>
</evidence>
<accession>A0ABZ1B4C7</accession>
<keyword evidence="5 7" id="KW-0472">Membrane</keyword>
<evidence type="ECO:0000256" key="1">
    <source>
        <dbReference type="ARBA" id="ARBA00004651"/>
    </source>
</evidence>
<evidence type="ECO:0000256" key="6">
    <source>
        <dbReference type="SAM" id="MobiDB-lite"/>
    </source>
</evidence>
<dbReference type="InterPro" id="IPR043428">
    <property type="entry name" value="LivM-like"/>
</dbReference>
<keyword evidence="9" id="KW-1185">Reference proteome</keyword>
<evidence type="ECO:0000256" key="7">
    <source>
        <dbReference type="SAM" id="Phobius"/>
    </source>
</evidence>
<evidence type="ECO:0000256" key="4">
    <source>
        <dbReference type="ARBA" id="ARBA00022989"/>
    </source>
</evidence>
<dbReference type="RefSeq" id="WP_324276561.1">
    <property type="nucleotide sequence ID" value="NZ_CP141261.1"/>
</dbReference>
<dbReference type="Proteomes" id="UP001324287">
    <property type="component" value="Chromosome"/>
</dbReference>
<feature type="transmembrane region" description="Helical" evidence="7">
    <location>
        <begin position="258"/>
        <end position="278"/>
    </location>
</feature>
<name>A0ABZ1B4C7_9ACTN</name>
<feature type="transmembrane region" description="Helical" evidence="7">
    <location>
        <begin position="284"/>
        <end position="302"/>
    </location>
</feature>
<feature type="transmembrane region" description="Helical" evidence="7">
    <location>
        <begin position="29"/>
        <end position="48"/>
    </location>
</feature>
<feature type="transmembrane region" description="Helical" evidence="7">
    <location>
        <begin position="118"/>
        <end position="138"/>
    </location>
</feature>
<dbReference type="InterPro" id="IPR001851">
    <property type="entry name" value="ABC_transp_permease"/>
</dbReference>
<feature type="region of interest" description="Disordered" evidence="6">
    <location>
        <begin position="1"/>
        <end position="20"/>
    </location>
</feature>
<feature type="transmembrane region" description="Helical" evidence="7">
    <location>
        <begin position="207"/>
        <end position="226"/>
    </location>
</feature>
<feature type="transmembrane region" description="Helical" evidence="7">
    <location>
        <begin position="54"/>
        <end position="73"/>
    </location>
</feature>
<organism evidence="8 9">
    <name type="scientific">Blastococcus brunescens</name>
    <dbReference type="NCBI Taxonomy" id="1564165"/>
    <lineage>
        <taxon>Bacteria</taxon>
        <taxon>Bacillati</taxon>
        <taxon>Actinomycetota</taxon>
        <taxon>Actinomycetes</taxon>
        <taxon>Geodermatophilales</taxon>
        <taxon>Geodermatophilaceae</taxon>
        <taxon>Blastococcus</taxon>
    </lineage>
</organism>
<dbReference type="Pfam" id="PF02653">
    <property type="entry name" value="BPD_transp_2"/>
    <property type="match status" value="1"/>
</dbReference>
<dbReference type="PANTHER" id="PTHR30482">
    <property type="entry name" value="HIGH-AFFINITY BRANCHED-CHAIN AMINO ACID TRANSPORT SYSTEM PERMEASE"/>
    <property type="match status" value="1"/>
</dbReference>
<evidence type="ECO:0000313" key="8">
    <source>
        <dbReference type="EMBL" id="WRL65237.1"/>
    </source>
</evidence>
<sequence>MSESTLTDAPGAHRSGVSPQAPAERRRSFLRPLLLLAALVVLLALPLYVEEFWLRTGFAAFGAIVGAIGLNLLVGTSGQLSLAHAFFLAVGAVSYVYVSGEPGGLGVAELGGLGLPPIIGMIVGVLLAGLAGLIFSPLAARLRGIYLGVASLALVFIGIHVLNSWTEVTGGFNGRAAPDFSLFGFTFANRDPELYVLGVPFREAERLWYLGLALAFAAYLFARNLLRSRPGRALQTLRDSEVAASVMGVNVQGYKARIFLVSSMYAGLAGVMYALSIGSIAPESFGLELSILYLAMIVLGGLGSVNGAVLGAIFVSALPLVFQRYADLIPFVGRGEGLAAGEAARFLFGAAIVLVILFEPAGLAGIANRITGRFRRRPGGRITQHPPDTPSRSTEPTPSDPPAQGSTT</sequence>
<protein>
    <submittedName>
        <fullName evidence="8">Branched-chain amino acid ABC transporter permease</fullName>
    </submittedName>
</protein>
<keyword evidence="4 7" id="KW-1133">Transmembrane helix</keyword>
<feature type="region of interest" description="Disordered" evidence="6">
    <location>
        <begin position="376"/>
        <end position="408"/>
    </location>
</feature>
<gene>
    <name evidence="8" type="ORF">U6N30_06115</name>
</gene>
<keyword evidence="2" id="KW-1003">Cell membrane</keyword>
<dbReference type="PANTHER" id="PTHR30482:SF5">
    <property type="entry name" value="ABC TRANSPORTER PERMEASE PROTEIN"/>
    <property type="match status" value="1"/>
</dbReference>